<keyword evidence="1" id="KW-0805">Transcription regulation</keyword>
<dbReference type="InterPro" id="IPR036388">
    <property type="entry name" value="WH-like_DNA-bd_sf"/>
</dbReference>
<dbReference type="Gene3D" id="1.10.10.10">
    <property type="entry name" value="Winged helix-like DNA-binding domain superfamily/Winged helix DNA-binding domain"/>
    <property type="match status" value="1"/>
</dbReference>
<protein>
    <submittedName>
        <fullName evidence="5">DeoR family transcriptional regulator</fullName>
    </submittedName>
</protein>
<dbReference type="PROSITE" id="PS51000">
    <property type="entry name" value="HTH_DEOR_2"/>
    <property type="match status" value="1"/>
</dbReference>
<dbReference type="InterPro" id="IPR013196">
    <property type="entry name" value="HTH_11"/>
</dbReference>
<dbReference type="InterPro" id="IPR001034">
    <property type="entry name" value="DeoR_HTH"/>
</dbReference>
<dbReference type="Pfam" id="PF08279">
    <property type="entry name" value="HTH_11"/>
    <property type="match status" value="1"/>
</dbReference>
<dbReference type="PANTHER" id="PTHR34580:SF3">
    <property type="entry name" value="PROTEIN PAFB"/>
    <property type="match status" value="1"/>
</dbReference>
<dbReference type="Pfam" id="PF13280">
    <property type="entry name" value="WYL"/>
    <property type="match status" value="1"/>
</dbReference>
<keyword evidence="2" id="KW-0238">DNA-binding</keyword>
<dbReference type="GO" id="GO:0003700">
    <property type="term" value="F:DNA-binding transcription factor activity"/>
    <property type="evidence" value="ECO:0007669"/>
    <property type="project" value="InterPro"/>
</dbReference>
<dbReference type="InterPro" id="IPR028349">
    <property type="entry name" value="PafC-like"/>
</dbReference>
<keyword evidence="6" id="KW-1185">Reference proteome</keyword>
<dbReference type="AlphaFoldDB" id="A0A511JPR6"/>
<dbReference type="InterPro" id="IPR051534">
    <property type="entry name" value="CBASS_pafABC_assoc_protein"/>
</dbReference>
<dbReference type="PROSITE" id="PS00894">
    <property type="entry name" value="HTH_DEOR_1"/>
    <property type="match status" value="1"/>
</dbReference>
<proteinExistence type="predicted"/>
<evidence type="ECO:0000256" key="3">
    <source>
        <dbReference type="ARBA" id="ARBA00023163"/>
    </source>
</evidence>
<name>A0A511JPR6_9CELL</name>
<evidence type="ECO:0000313" key="6">
    <source>
        <dbReference type="Proteomes" id="UP000321049"/>
    </source>
</evidence>
<sequence length="332" mass="36393">MRKDPTGRALQLLSLLQTHRSWRGDELARRLEVTERTVRRDVDRLRELGYPVDATPGRYGGYRLAAGAHVPPLVLDDDEAVAVAVGLRYAAEAAIDGMDEASLRALTKLEQLLPHRLRRRVSALHSSVTSMPWTADDDVVDPEALSVLAAACRDREDVSFDYRPRDGTAGRRLVQPHQLVTAGRRWYLVAWDQGRGDWRTFRLDRLREPRGRGSFFAAREIPGGDAASFVAGSIGSIPRPHEARLAVDAAFADLEGVLRWVDHSPIELGPDSCVVQVRSEDLGRLAMTVARLALSARVAVEEPADLAETVGRLATHLTVSAANPDGGPRVGT</sequence>
<dbReference type="Proteomes" id="UP000321049">
    <property type="component" value="Unassembled WGS sequence"/>
</dbReference>
<keyword evidence="3" id="KW-0804">Transcription</keyword>
<dbReference type="EMBL" id="BJWH01000023">
    <property type="protein sequence ID" value="GEL99914.1"/>
    <property type="molecule type" value="Genomic_DNA"/>
</dbReference>
<evidence type="ECO:0000313" key="5">
    <source>
        <dbReference type="EMBL" id="GEL99914.1"/>
    </source>
</evidence>
<dbReference type="OrthoDB" id="8555652at2"/>
<dbReference type="GO" id="GO:0003677">
    <property type="term" value="F:DNA binding"/>
    <property type="evidence" value="ECO:0007669"/>
    <property type="project" value="UniProtKB-KW"/>
</dbReference>
<dbReference type="InterPro" id="IPR036390">
    <property type="entry name" value="WH_DNA-bd_sf"/>
</dbReference>
<dbReference type="PANTHER" id="PTHR34580">
    <property type="match status" value="1"/>
</dbReference>
<dbReference type="RefSeq" id="WP_146847531.1">
    <property type="nucleotide sequence ID" value="NZ_BJWH01000023.1"/>
</dbReference>
<evidence type="ECO:0000259" key="4">
    <source>
        <dbReference type="PROSITE" id="PS51000"/>
    </source>
</evidence>
<gene>
    <name evidence="5" type="ORF">CTE05_34610</name>
</gene>
<organism evidence="5 6">
    <name type="scientific">Cellulomonas terrae</name>
    <dbReference type="NCBI Taxonomy" id="311234"/>
    <lineage>
        <taxon>Bacteria</taxon>
        <taxon>Bacillati</taxon>
        <taxon>Actinomycetota</taxon>
        <taxon>Actinomycetes</taxon>
        <taxon>Micrococcales</taxon>
        <taxon>Cellulomonadaceae</taxon>
        <taxon>Cellulomonas</taxon>
    </lineage>
</organism>
<evidence type="ECO:0000256" key="2">
    <source>
        <dbReference type="ARBA" id="ARBA00023125"/>
    </source>
</evidence>
<dbReference type="SUPFAM" id="SSF46785">
    <property type="entry name" value="Winged helix' DNA-binding domain"/>
    <property type="match status" value="1"/>
</dbReference>
<dbReference type="InterPro" id="IPR026881">
    <property type="entry name" value="WYL_dom"/>
</dbReference>
<dbReference type="PIRSF" id="PIRSF016838">
    <property type="entry name" value="PafC"/>
    <property type="match status" value="1"/>
</dbReference>
<dbReference type="InterPro" id="IPR018356">
    <property type="entry name" value="Tscrpt_reg_HTH_DeoR_CS"/>
</dbReference>
<comment type="caution">
    <text evidence="5">The sequence shown here is derived from an EMBL/GenBank/DDBJ whole genome shotgun (WGS) entry which is preliminary data.</text>
</comment>
<evidence type="ECO:0000256" key="1">
    <source>
        <dbReference type="ARBA" id="ARBA00023015"/>
    </source>
</evidence>
<feature type="domain" description="HTH deoR-type" evidence="4">
    <location>
        <begin position="5"/>
        <end position="64"/>
    </location>
</feature>
<reference evidence="5 6" key="1">
    <citation type="submission" date="2019-07" db="EMBL/GenBank/DDBJ databases">
        <title>Whole genome shotgun sequence of Cellulomonas terrae NBRC 100819.</title>
        <authorList>
            <person name="Hosoyama A."/>
            <person name="Uohara A."/>
            <person name="Ohji S."/>
            <person name="Ichikawa N."/>
        </authorList>
    </citation>
    <scope>NUCLEOTIDE SEQUENCE [LARGE SCALE GENOMIC DNA]</scope>
    <source>
        <strain evidence="5 6">NBRC 100819</strain>
    </source>
</reference>
<accession>A0A511JPR6</accession>
<dbReference type="PROSITE" id="PS52050">
    <property type="entry name" value="WYL"/>
    <property type="match status" value="1"/>
</dbReference>